<keyword evidence="3" id="KW-1185">Reference proteome</keyword>
<proteinExistence type="predicted"/>
<dbReference type="EMBL" id="JACGZW010000010">
    <property type="protein sequence ID" value="MBB1157102.1"/>
    <property type="molecule type" value="Genomic_DNA"/>
</dbReference>
<protein>
    <submittedName>
        <fullName evidence="2">Uncharacterized protein</fullName>
    </submittedName>
</protein>
<evidence type="ECO:0000313" key="2">
    <source>
        <dbReference type="EMBL" id="MBB1157102.1"/>
    </source>
</evidence>
<dbReference type="RefSeq" id="WP_182893990.1">
    <property type="nucleotide sequence ID" value="NZ_JACGZW010000010.1"/>
</dbReference>
<evidence type="ECO:0000256" key="1">
    <source>
        <dbReference type="SAM" id="MobiDB-lite"/>
    </source>
</evidence>
<dbReference type="Proteomes" id="UP000526734">
    <property type="component" value="Unassembled WGS sequence"/>
</dbReference>
<comment type="caution">
    <text evidence="2">The sequence shown here is derived from an EMBL/GenBank/DDBJ whole genome shotgun (WGS) entry which is preliminary data.</text>
</comment>
<reference evidence="2 3" key="1">
    <citation type="submission" date="2020-08" db="EMBL/GenBank/DDBJ databases">
        <title>Amycolatopsis sp. nov. DR6-1 isolated from Dendrobium heterocarpum.</title>
        <authorList>
            <person name="Tedsree N."/>
            <person name="Kuncharoen N."/>
            <person name="Likhitwitayawuid K."/>
            <person name="Tanasupawat S."/>
        </authorList>
    </citation>
    <scope>NUCLEOTIDE SEQUENCE [LARGE SCALE GENOMIC DNA]</scope>
    <source>
        <strain evidence="2 3">DR6-1</strain>
    </source>
</reference>
<dbReference type="AlphaFoldDB" id="A0A7W3W2G0"/>
<name>A0A7W3W2G0_9PSEU</name>
<gene>
    <name evidence="2" type="ORF">H4281_28490</name>
</gene>
<feature type="region of interest" description="Disordered" evidence="1">
    <location>
        <begin position="223"/>
        <end position="268"/>
    </location>
</feature>
<sequence>MAEEDDVMSNLRARGILAGISWAHRSAYEQVRQDYNPAGGHTQGWIGYNAHIYLRDRLDRVFQCETYAVPPGHDSAGRDVLAEGISDRDSRSMPLLPAGTVVRSDLNGSPGWSAAGWRWLLASYEYGQVAKIRWTERSETKQLVARQPHAVDDGGLFPLATLPGLPPVNSLPDHERELRQTLVLAHAMDSTTTDFEVFFGRIRWNVDHGDAWAWRVDLQDNGYSSPHKAQPGPTQNLARTAGDTVEDADVRMRRPARGENGPRAIGEA</sequence>
<evidence type="ECO:0000313" key="3">
    <source>
        <dbReference type="Proteomes" id="UP000526734"/>
    </source>
</evidence>
<organism evidence="2 3">
    <name type="scientific">Amycolatopsis dendrobii</name>
    <dbReference type="NCBI Taxonomy" id="2760662"/>
    <lineage>
        <taxon>Bacteria</taxon>
        <taxon>Bacillati</taxon>
        <taxon>Actinomycetota</taxon>
        <taxon>Actinomycetes</taxon>
        <taxon>Pseudonocardiales</taxon>
        <taxon>Pseudonocardiaceae</taxon>
        <taxon>Amycolatopsis</taxon>
    </lineage>
</organism>
<accession>A0A7W3W2G0</accession>